<comment type="subcellular location">
    <subcellularLocation>
        <location evidence="1">Mitochondrion outer membrane</location>
    </subcellularLocation>
</comment>
<evidence type="ECO:0000313" key="5">
    <source>
        <dbReference type="Proteomes" id="UP000289738"/>
    </source>
</evidence>
<dbReference type="InterPro" id="IPR037930">
    <property type="entry name" value="Tom40"/>
</dbReference>
<sequence length="137" mass="15027">MLNQKFSLNHSLLMGPTEIPSQSTETIKIPTANYEFGATFIDHPKLMLLGRILTDGRLNARVKCDVFENLTLKANAQNPLLCLLRPPQSRAEASARLAPPRLRELCGCMQVYPAHRKPPVAAAPSAGVPLVLQPSIF</sequence>
<evidence type="ECO:0000256" key="3">
    <source>
        <dbReference type="ARBA" id="ARBA00022787"/>
    </source>
</evidence>
<dbReference type="PANTHER" id="PTHR10802">
    <property type="entry name" value="MITOCHONDRIAL IMPORT RECEPTOR SUBUNIT TOM40"/>
    <property type="match status" value="1"/>
</dbReference>
<keyword evidence="3" id="KW-0496">Mitochondrion</keyword>
<dbReference type="GO" id="GO:0008320">
    <property type="term" value="F:protein transmembrane transporter activity"/>
    <property type="evidence" value="ECO:0007669"/>
    <property type="project" value="InterPro"/>
</dbReference>
<dbReference type="EMBL" id="SDMP01000001">
    <property type="protein sequence ID" value="RYR76167.1"/>
    <property type="molecule type" value="Genomic_DNA"/>
</dbReference>
<keyword evidence="3" id="KW-1000">Mitochondrion outer membrane</keyword>
<keyword evidence="5" id="KW-1185">Reference proteome</keyword>
<keyword evidence="2" id="KW-0812">Transmembrane</keyword>
<accession>A0A445EL34</accession>
<reference evidence="4 5" key="1">
    <citation type="submission" date="2019-01" db="EMBL/GenBank/DDBJ databases">
        <title>Sequencing of cultivated peanut Arachis hypogaea provides insights into genome evolution and oil improvement.</title>
        <authorList>
            <person name="Chen X."/>
        </authorList>
    </citation>
    <scope>NUCLEOTIDE SEQUENCE [LARGE SCALE GENOMIC DNA]</scope>
    <source>
        <strain evidence="5">cv. Fuhuasheng</strain>
        <tissue evidence="4">Leaves</tissue>
    </source>
</reference>
<dbReference type="AlphaFoldDB" id="A0A445EL34"/>
<dbReference type="GO" id="GO:0005741">
    <property type="term" value="C:mitochondrial outer membrane"/>
    <property type="evidence" value="ECO:0007669"/>
    <property type="project" value="UniProtKB-SubCell"/>
</dbReference>
<evidence type="ECO:0000256" key="2">
    <source>
        <dbReference type="ARBA" id="ARBA00022452"/>
    </source>
</evidence>
<keyword evidence="2" id="KW-1134">Transmembrane beta strand</keyword>
<dbReference type="Proteomes" id="UP000289738">
    <property type="component" value="Chromosome A01"/>
</dbReference>
<keyword evidence="2" id="KW-0472">Membrane</keyword>
<proteinExistence type="predicted"/>
<dbReference type="STRING" id="3818.A0A445EL34"/>
<organism evidence="4 5">
    <name type="scientific">Arachis hypogaea</name>
    <name type="common">Peanut</name>
    <dbReference type="NCBI Taxonomy" id="3818"/>
    <lineage>
        <taxon>Eukaryota</taxon>
        <taxon>Viridiplantae</taxon>
        <taxon>Streptophyta</taxon>
        <taxon>Embryophyta</taxon>
        <taxon>Tracheophyta</taxon>
        <taxon>Spermatophyta</taxon>
        <taxon>Magnoliopsida</taxon>
        <taxon>eudicotyledons</taxon>
        <taxon>Gunneridae</taxon>
        <taxon>Pentapetalae</taxon>
        <taxon>rosids</taxon>
        <taxon>fabids</taxon>
        <taxon>Fabales</taxon>
        <taxon>Fabaceae</taxon>
        <taxon>Papilionoideae</taxon>
        <taxon>50 kb inversion clade</taxon>
        <taxon>dalbergioids sensu lato</taxon>
        <taxon>Dalbergieae</taxon>
        <taxon>Pterocarpus clade</taxon>
        <taxon>Arachis</taxon>
    </lineage>
</organism>
<protein>
    <submittedName>
        <fullName evidence="4">Uncharacterized protein</fullName>
    </submittedName>
</protein>
<evidence type="ECO:0000313" key="4">
    <source>
        <dbReference type="EMBL" id="RYR76167.1"/>
    </source>
</evidence>
<gene>
    <name evidence="4" type="ORF">Ahy_A01g000775</name>
</gene>
<name>A0A445EL34_ARAHY</name>
<dbReference type="GO" id="GO:0030150">
    <property type="term" value="P:protein import into mitochondrial matrix"/>
    <property type="evidence" value="ECO:0007669"/>
    <property type="project" value="InterPro"/>
</dbReference>
<evidence type="ECO:0000256" key="1">
    <source>
        <dbReference type="ARBA" id="ARBA00004294"/>
    </source>
</evidence>
<comment type="caution">
    <text evidence="4">The sequence shown here is derived from an EMBL/GenBank/DDBJ whole genome shotgun (WGS) entry which is preliminary data.</text>
</comment>